<gene>
    <name evidence="3" type="ORF">AXX12_03830</name>
</gene>
<evidence type="ECO:0000256" key="2">
    <source>
        <dbReference type="SAM" id="Phobius"/>
    </source>
</evidence>
<proteinExistence type="predicted"/>
<dbReference type="Proteomes" id="UP000076268">
    <property type="component" value="Unassembled WGS sequence"/>
</dbReference>
<dbReference type="AlphaFoldDB" id="A0A154BTM2"/>
<sequence length="101" mass="11322">MKMTLTHLLTLITATTALIFTLLAGISSQIPWLSLLQRITISVMFFSIIGYVVGIWLERRLPSLPPEDTKGQHFDAASEPAKDSGNFDPFTPNNFERIDRS</sequence>
<accession>A0A154BTM2</accession>
<keyword evidence="2" id="KW-0812">Transmembrane</keyword>
<dbReference type="RefSeq" id="WP_066239302.1">
    <property type="nucleotide sequence ID" value="NZ_LSGP01000013.1"/>
</dbReference>
<comment type="caution">
    <text evidence="3">The sequence shown here is derived from an EMBL/GenBank/DDBJ whole genome shotgun (WGS) entry which is preliminary data.</text>
</comment>
<feature type="region of interest" description="Disordered" evidence="1">
    <location>
        <begin position="67"/>
        <end position="101"/>
    </location>
</feature>
<feature type="transmembrane region" description="Helical" evidence="2">
    <location>
        <begin position="38"/>
        <end position="57"/>
    </location>
</feature>
<evidence type="ECO:0000313" key="4">
    <source>
        <dbReference type="Proteomes" id="UP000076268"/>
    </source>
</evidence>
<evidence type="ECO:0000313" key="3">
    <source>
        <dbReference type="EMBL" id="KYZ77271.1"/>
    </source>
</evidence>
<keyword evidence="2" id="KW-1133">Transmembrane helix</keyword>
<dbReference type="STRING" id="1794912.AXX12_03830"/>
<keyword evidence="2" id="KW-0472">Membrane</keyword>
<reference evidence="3 4" key="1">
    <citation type="submission" date="2016-02" db="EMBL/GenBank/DDBJ databases">
        <title>Anaerosporomusa subterraneum gen. nov., sp. nov., a spore-forming obligate anaerobe isolated from saprolite.</title>
        <authorList>
            <person name="Choi J.K."/>
            <person name="Shah M."/>
            <person name="Yee N."/>
        </authorList>
    </citation>
    <scope>NUCLEOTIDE SEQUENCE [LARGE SCALE GENOMIC DNA]</scope>
    <source>
        <strain evidence="3 4">RU4</strain>
    </source>
</reference>
<dbReference type="OrthoDB" id="1683241at2"/>
<evidence type="ECO:0000256" key="1">
    <source>
        <dbReference type="SAM" id="MobiDB-lite"/>
    </source>
</evidence>
<name>A0A154BTM2_ANASB</name>
<dbReference type="EMBL" id="LSGP01000013">
    <property type="protein sequence ID" value="KYZ77271.1"/>
    <property type="molecule type" value="Genomic_DNA"/>
</dbReference>
<keyword evidence="4" id="KW-1185">Reference proteome</keyword>
<protein>
    <submittedName>
        <fullName evidence="3">Uncharacterized protein</fullName>
    </submittedName>
</protein>
<organism evidence="3 4">
    <name type="scientific">Anaerosporomusa subterranea</name>
    <dbReference type="NCBI Taxonomy" id="1794912"/>
    <lineage>
        <taxon>Bacteria</taxon>
        <taxon>Bacillati</taxon>
        <taxon>Bacillota</taxon>
        <taxon>Negativicutes</taxon>
        <taxon>Acetonemataceae</taxon>
        <taxon>Anaerosporomusa</taxon>
    </lineage>
</organism>